<evidence type="ECO:0000256" key="9">
    <source>
        <dbReference type="ARBA" id="ARBA00038929"/>
    </source>
</evidence>
<keyword evidence="4 11" id="KW-0732">Signal</keyword>
<name>A0A9W8GNB7_9FUNG</name>
<evidence type="ECO:0000313" key="14">
    <source>
        <dbReference type="Proteomes" id="UP001140011"/>
    </source>
</evidence>
<sequence length="249" mass="27318">MRSPTFVVSAFSALLLALAVQASPPLSASSEAKSALAVSTQIAAASAAVGDTELDSESDTTPIRGANIGGGVFLIEPFIKPSLFDQFLSRNKADIPVDEWTFTAALGKVEAKRQLEEHWDTFVTRDHLEAMAESGINWIRIPIGYWAFNLTDDEPYVDGQVPYIERVLEWSRDIGLKVELDLHGAPGSQNGYDNSGRRGVPEWLHSRINVDRTLDALAKMTKIAVDWSDVVYGIQILNEPSRWNGVSNC</sequence>
<proteinExistence type="inferred from homology"/>
<evidence type="ECO:0000256" key="4">
    <source>
        <dbReference type="ARBA" id="ARBA00022729"/>
    </source>
</evidence>
<keyword evidence="3" id="KW-0964">Secreted</keyword>
<dbReference type="GO" id="GO:0071555">
    <property type="term" value="P:cell wall organization"/>
    <property type="evidence" value="ECO:0007669"/>
    <property type="project" value="UniProtKB-KW"/>
</dbReference>
<gene>
    <name evidence="13" type="ORF">GGI19_006075</name>
</gene>
<accession>A0A9W8GNB7</accession>
<dbReference type="AlphaFoldDB" id="A0A9W8GNB7"/>
<evidence type="ECO:0000256" key="7">
    <source>
        <dbReference type="ARBA" id="ARBA00023316"/>
    </source>
</evidence>
<evidence type="ECO:0000256" key="8">
    <source>
        <dbReference type="ARBA" id="ARBA00036824"/>
    </source>
</evidence>
<comment type="similarity">
    <text evidence="2 10">Belongs to the glycosyl hydrolase 5 (cellulase A) family.</text>
</comment>
<evidence type="ECO:0000256" key="3">
    <source>
        <dbReference type="ARBA" id="ARBA00022525"/>
    </source>
</evidence>
<evidence type="ECO:0000259" key="12">
    <source>
        <dbReference type="Pfam" id="PF00150"/>
    </source>
</evidence>
<reference evidence="13" key="1">
    <citation type="submission" date="2022-07" db="EMBL/GenBank/DDBJ databases">
        <title>Phylogenomic reconstructions and comparative analyses of Kickxellomycotina fungi.</title>
        <authorList>
            <person name="Reynolds N.K."/>
            <person name="Stajich J.E."/>
            <person name="Barry K."/>
            <person name="Grigoriev I.V."/>
            <person name="Crous P."/>
            <person name="Smith M.E."/>
        </authorList>
    </citation>
    <scope>NUCLEOTIDE SEQUENCE</scope>
    <source>
        <strain evidence="13">BCRC 34297</strain>
    </source>
</reference>
<dbReference type="InterPro" id="IPR050386">
    <property type="entry name" value="Glycosyl_hydrolase_5"/>
</dbReference>
<dbReference type="OrthoDB" id="62120at2759"/>
<keyword evidence="5 10" id="KW-0378">Hydrolase</keyword>
<dbReference type="GO" id="GO:0009986">
    <property type="term" value="C:cell surface"/>
    <property type="evidence" value="ECO:0007669"/>
    <property type="project" value="TreeGrafter"/>
</dbReference>
<dbReference type="Pfam" id="PF00150">
    <property type="entry name" value="Cellulase"/>
    <property type="match status" value="1"/>
</dbReference>
<evidence type="ECO:0000256" key="6">
    <source>
        <dbReference type="ARBA" id="ARBA00023295"/>
    </source>
</evidence>
<evidence type="ECO:0000256" key="11">
    <source>
        <dbReference type="SAM" id="SignalP"/>
    </source>
</evidence>
<comment type="caution">
    <text evidence="13">The sequence shown here is derived from an EMBL/GenBank/DDBJ whole genome shotgun (WGS) entry which is preliminary data.</text>
</comment>
<dbReference type="PANTHER" id="PTHR31297:SF1">
    <property type="entry name" value="GLUCAN 1,3-BETA-GLUCOSIDASE I_II-RELATED"/>
    <property type="match status" value="1"/>
</dbReference>
<dbReference type="GO" id="GO:0004338">
    <property type="term" value="F:glucan exo-1,3-beta-glucosidase activity"/>
    <property type="evidence" value="ECO:0007669"/>
    <property type="project" value="UniProtKB-EC"/>
</dbReference>
<keyword evidence="6 10" id="KW-0326">Glycosidase</keyword>
<organism evidence="13 14">
    <name type="scientific">Coemansia pectinata</name>
    <dbReference type="NCBI Taxonomy" id="1052879"/>
    <lineage>
        <taxon>Eukaryota</taxon>
        <taxon>Fungi</taxon>
        <taxon>Fungi incertae sedis</taxon>
        <taxon>Zoopagomycota</taxon>
        <taxon>Kickxellomycotina</taxon>
        <taxon>Kickxellomycetes</taxon>
        <taxon>Kickxellales</taxon>
        <taxon>Kickxellaceae</taxon>
        <taxon>Coemansia</taxon>
    </lineage>
</organism>
<dbReference type="SUPFAM" id="SSF51445">
    <property type="entry name" value="(Trans)glycosidases"/>
    <property type="match status" value="1"/>
</dbReference>
<evidence type="ECO:0000256" key="5">
    <source>
        <dbReference type="ARBA" id="ARBA00022801"/>
    </source>
</evidence>
<protein>
    <recommendedName>
        <fullName evidence="9">glucan 1,3-beta-glucosidase</fullName>
        <ecNumber evidence="9">3.2.1.58</ecNumber>
    </recommendedName>
</protein>
<feature type="signal peptide" evidence="11">
    <location>
        <begin position="1"/>
        <end position="22"/>
    </location>
</feature>
<evidence type="ECO:0000256" key="2">
    <source>
        <dbReference type="ARBA" id="ARBA00005641"/>
    </source>
</evidence>
<keyword evidence="14" id="KW-1185">Reference proteome</keyword>
<evidence type="ECO:0000256" key="1">
    <source>
        <dbReference type="ARBA" id="ARBA00004613"/>
    </source>
</evidence>
<dbReference type="InterPro" id="IPR017853">
    <property type="entry name" value="GH"/>
</dbReference>
<dbReference type="Gene3D" id="3.20.20.80">
    <property type="entry name" value="Glycosidases"/>
    <property type="match status" value="1"/>
</dbReference>
<dbReference type="PANTHER" id="PTHR31297">
    <property type="entry name" value="GLUCAN ENDO-1,6-BETA-GLUCOSIDASE B"/>
    <property type="match status" value="1"/>
</dbReference>
<comment type="catalytic activity">
    <reaction evidence="8">
        <text>Successive hydrolysis of beta-D-glucose units from the non-reducing ends of (1-&gt;3)-beta-D-glucans, releasing alpha-glucose.</text>
        <dbReference type="EC" id="3.2.1.58"/>
    </reaction>
</comment>
<dbReference type="EMBL" id="JANBUH010001051">
    <property type="protein sequence ID" value="KAJ2748534.1"/>
    <property type="molecule type" value="Genomic_DNA"/>
</dbReference>
<keyword evidence="7" id="KW-0961">Cell wall biogenesis/degradation</keyword>
<evidence type="ECO:0000313" key="13">
    <source>
        <dbReference type="EMBL" id="KAJ2748534.1"/>
    </source>
</evidence>
<feature type="chain" id="PRO_5040975422" description="glucan 1,3-beta-glucosidase" evidence="11">
    <location>
        <begin position="23"/>
        <end position="249"/>
    </location>
</feature>
<comment type="subcellular location">
    <subcellularLocation>
        <location evidence="1">Secreted</location>
    </subcellularLocation>
</comment>
<dbReference type="InterPro" id="IPR001547">
    <property type="entry name" value="Glyco_hydro_5"/>
</dbReference>
<evidence type="ECO:0000256" key="10">
    <source>
        <dbReference type="RuleBase" id="RU361153"/>
    </source>
</evidence>
<dbReference type="GO" id="GO:0005576">
    <property type="term" value="C:extracellular region"/>
    <property type="evidence" value="ECO:0007669"/>
    <property type="project" value="UniProtKB-SubCell"/>
</dbReference>
<dbReference type="Proteomes" id="UP001140011">
    <property type="component" value="Unassembled WGS sequence"/>
</dbReference>
<dbReference type="EC" id="3.2.1.58" evidence="9"/>
<dbReference type="GO" id="GO:0009251">
    <property type="term" value="P:glucan catabolic process"/>
    <property type="evidence" value="ECO:0007669"/>
    <property type="project" value="TreeGrafter"/>
</dbReference>
<feature type="domain" description="Glycoside hydrolase family 5" evidence="12">
    <location>
        <begin position="114"/>
        <end position="242"/>
    </location>
</feature>